<gene>
    <name evidence="1" type="ORF">SAMN05421844_10169</name>
</gene>
<name>A0ABY0NDY0_9HYPH</name>
<organism evidence="1 2">
    <name type="scientific">Bosea robiniae</name>
    <dbReference type="NCBI Taxonomy" id="1036780"/>
    <lineage>
        <taxon>Bacteria</taxon>
        <taxon>Pseudomonadati</taxon>
        <taxon>Pseudomonadota</taxon>
        <taxon>Alphaproteobacteria</taxon>
        <taxon>Hyphomicrobiales</taxon>
        <taxon>Boseaceae</taxon>
        <taxon>Bosea</taxon>
    </lineage>
</organism>
<evidence type="ECO:0008006" key="3">
    <source>
        <dbReference type="Google" id="ProtNLM"/>
    </source>
</evidence>
<evidence type="ECO:0000313" key="2">
    <source>
        <dbReference type="Proteomes" id="UP000199468"/>
    </source>
</evidence>
<dbReference type="Proteomes" id="UP000199468">
    <property type="component" value="Unassembled WGS sequence"/>
</dbReference>
<protein>
    <recommendedName>
        <fullName evidence="3">Flagellar motor switch protein FliN-like C-terminal domain-containing protein</fullName>
    </recommendedName>
</protein>
<sequence>MGQKQILLPEIDLDVVDVQAVAITATPRGETMISLEMSGGQIMNLIFSPATLAQLEAMLDIANEARTRERPIQ</sequence>
<keyword evidence="2" id="KW-1185">Reference proteome</keyword>
<dbReference type="EMBL" id="FNBZ01000001">
    <property type="protein sequence ID" value="SDF21289.1"/>
    <property type="molecule type" value="Genomic_DNA"/>
</dbReference>
<proteinExistence type="predicted"/>
<comment type="caution">
    <text evidence="1">The sequence shown here is derived from an EMBL/GenBank/DDBJ whole genome shotgun (WGS) entry which is preliminary data.</text>
</comment>
<accession>A0ABY0NDY0</accession>
<evidence type="ECO:0000313" key="1">
    <source>
        <dbReference type="EMBL" id="SDF21289.1"/>
    </source>
</evidence>
<reference evidence="1 2" key="1">
    <citation type="submission" date="2016-10" db="EMBL/GenBank/DDBJ databases">
        <authorList>
            <person name="Varghese N."/>
            <person name="Submissions S."/>
        </authorList>
    </citation>
    <scope>NUCLEOTIDE SEQUENCE [LARGE SCALE GENOMIC DNA]</scope>
    <source>
        <strain evidence="1 2">DSM 26672</strain>
    </source>
</reference>